<dbReference type="Proteomes" id="UP000824082">
    <property type="component" value="Unassembled WGS sequence"/>
</dbReference>
<dbReference type="AlphaFoldDB" id="A0A9D1IS96"/>
<evidence type="ECO:0000313" key="3">
    <source>
        <dbReference type="Proteomes" id="UP000824082"/>
    </source>
</evidence>
<name>A0A9D1IS96_9FIRM</name>
<keyword evidence="1" id="KW-0472">Membrane</keyword>
<accession>A0A9D1IS96</accession>
<sequence length="230" mass="25417">MKKKKLLHIVATVIWIAMLVLLAVFQMPYEVNRIQIQYESDTPLVADQMTLRYESDGQFGFAGGDGFLVGGGITPQCYTDTAVIANDGGFADIVLGVNLNNVRPDQIRLDNCGGAYDITISAIRFYQGNQLLYTIEGDELSQMFTPNEQIQMTQTEDGIHLVAADSTADLADGYLTSQQGFAGLLGSHTQHYSWYHLVMALVYTVIWAAILFGAKIISRLEARPVRRKAT</sequence>
<feature type="transmembrane region" description="Helical" evidence="1">
    <location>
        <begin position="7"/>
        <end position="29"/>
    </location>
</feature>
<evidence type="ECO:0000256" key="1">
    <source>
        <dbReference type="SAM" id="Phobius"/>
    </source>
</evidence>
<feature type="transmembrane region" description="Helical" evidence="1">
    <location>
        <begin position="194"/>
        <end position="217"/>
    </location>
</feature>
<proteinExistence type="predicted"/>
<reference evidence="2" key="1">
    <citation type="submission" date="2020-10" db="EMBL/GenBank/DDBJ databases">
        <authorList>
            <person name="Gilroy R."/>
        </authorList>
    </citation>
    <scope>NUCLEOTIDE SEQUENCE</scope>
    <source>
        <strain evidence="2">4509</strain>
    </source>
</reference>
<comment type="caution">
    <text evidence="2">The sequence shown here is derived from an EMBL/GenBank/DDBJ whole genome shotgun (WGS) entry which is preliminary data.</text>
</comment>
<organism evidence="2 3">
    <name type="scientific">Candidatus Egerieicola faecale</name>
    <dbReference type="NCBI Taxonomy" id="2840774"/>
    <lineage>
        <taxon>Bacteria</taxon>
        <taxon>Bacillati</taxon>
        <taxon>Bacillota</taxon>
        <taxon>Clostridia</taxon>
        <taxon>Eubacteriales</taxon>
        <taxon>Oscillospiraceae</taxon>
        <taxon>Oscillospiraceae incertae sedis</taxon>
        <taxon>Candidatus Egerieicola</taxon>
    </lineage>
</organism>
<keyword evidence="1" id="KW-0812">Transmembrane</keyword>
<reference evidence="2" key="2">
    <citation type="journal article" date="2021" name="PeerJ">
        <title>Extensive microbial diversity within the chicken gut microbiome revealed by metagenomics and culture.</title>
        <authorList>
            <person name="Gilroy R."/>
            <person name="Ravi A."/>
            <person name="Getino M."/>
            <person name="Pursley I."/>
            <person name="Horton D.L."/>
            <person name="Alikhan N.F."/>
            <person name="Baker D."/>
            <person name="Gharbi K."/>
            <person name="Hall N."/>
            <person name="Watson M."/>
            <person name="Adriaenssens E.M."/>
            <person name="Foster-Nyarko E."/>
            <person name="Jarju S."/>
            <person name="Secka A."/>
            <person name="Antonio M."/>
            <person name="Oren A."/>
            <person name="Chaudhuri R.R."/>
            <person name="La Ragione R."/>
            <person name="Hildebrand F."/>
            <person name="Pallen M.J."/>
        </authorList>
    </citation>
    <scope>NUCLEOTIDE SEQUENCE</scope>
    <source>
        <strain evidence="2">4509</strain>
    </source>
</reference>
<keyword evidence="1" id="KW-1133">Transmembrane helix</keyword>
<protein>
    <submittedName>
        <fullName evidence="2">Uncharacterized protein</fullName>
    </submittedName>
</protein>
<gene>
    <name evidence="2" type="ORF">IAD19_06460</name>
</gene>
<evidence type="ECO:0000313" key="2">
    <source>
        <dbReference type="EMBL" id="HIU42180.1"/>
    </source>
</evidence>
<dbReference type="EMBL" id="DVMX01000126">
    <property type="protein sequence ID" value="HIU42180.1"/>
    <property type="molecule type" value="Genomic_DNA"/>
</dbReference>